<evidence type="ECO:0000313" key="2">
    <source>
        <dbReference type="Proteomes" id="UP000593571"/>
    </source>
</evidence>
<name>A0A7J8BS81_ROUAE</name>
<dbReference type="Proteomes" id="UP000593571">
    <property type="component" value="Unassembled WGS sequence"/>
</dbReference>
<organism evidence="1 2">
    <name type="scientific">Rousettus aegyptiacus</name>
    <name type="common">Egyptian fruit bat</name>
    <name type="synonym">Pteropus aegyptiacus</name>
    <dbReference type="NCBI Taxonomy" id="9407"/>
    <lineage>
        <taxon>Eukaryota</taxon>
        <taxon>Metazoa</taxon>
        <taxon>Chordata</taxon>
        <taxon>Craniata</taxon>
        <taxon>Vertebrata</taxon>
        <taxon>Euteleostomi</taxon>
        <taxon>Mammalia</taxon>
        <taxon>Eutheria</taxon>
        <taxon>Laurasiatheria</taxon>
        <taxon>Chiroptera</taxon>
        <taxon>Yinpterochiroptera</taxon>
        <taxon>Pteropodoidea</taxon>
        <taxon>Pteropodidae</taxon>
        <taxon>Rousettinae</taxon>
        <taxon>Rousettus</taxon>
    </lineage>
</organism>
<evidence type="ECO:0000313" key="1">
    <source>
        <dbReference type="EMBL" id="KAF6401512.1"/>
    </source>
</evidence>
<dbReference type="AlphaFoldDB" id="A0A7J8BS81"/>
<protein>
    <submittedName>
        <fullName evidence="1">Uncharacterized protein</fullName>
    </submittedName>
</protein>
<accession>A0A7J8BS81</accession>
<keyword evidence="2" id="KW-1185">Reference proteome</keyword>
<sequence>MPRAVSERTWLWPNQGHSIHPLASNFEMKQAAFLQGKAPASLWGTQATDHVALESPHSPVLSQRCLGQTYLDLPAGQALPQEPLVPWCPTWKLLPSSQGWGVALLHEYSDPPCCPDAPAVVRFLFVPLRHPPPAPRGIYFRPLLGAA</sequence>
<comment type="caution">
    <text evidence="1">The sequence shown here is derived from an EMBL/GenBank/DDBJ whole genome shotgun (WGS) entry which is preliminary data.</text>
</comment>
<proteinExistence type="predicted"/>
<reference evidence="1 2" key="1">
    <citation type="journal article" date="2020" name="Nature">
        <title>Six reference-quality genomes reveal evolution of bat adaptations.</title>
        <authorList>
            <person name="Jebb D."/>
            <person name="Huang Z."/>
            <person name="Pippel M."/>
            <person name="Hughes G.M."/>
            <person name="Lavrichenko K."/>
            <person name="Devanna P."/>
            <person name="Winkler S."/>
            <person name="Jermiin L.S."/>
            <person name="Skirmuntt E.C."/>
            <person name="Katzourakis A."/>
            <person name="Burkitt-Gray L."/>
            <person name="Ray D.A."/>
            <person name="Sullivan K.A.M."/>
            <person name="Roscito J.G."/>
            <person name="Kirilenko B.M."/>
            <person name="Davalos L.M."/>
            <person name="Corthals A.P."/>
            <person name="Power M.L."/>
            <person name="Jones G."/>
            <person name="Ransome R.D."/>
            <person name="Dechmann D.K.N."/>
            <person name="Locatelli A.G."/>
            <person name="Puechmaille S.J."/>
            <person name="Fedrigo O."/>
            <person name="Jarvis E.D."/>
            <person name="Hiller M."/>
            <person name="Vernes S.C."/>
            <person name="Myers E.W."/>
            <person name="Teeling E.C."/>
        </authorList>
    </citation>
    <scope>NUCLEOTIDE SEQUENCE [LARGE SCALE GENOMIC DNA]</scope>
    <source>
        <strain evidence="1">MRouAeg1</strain>
        <tissue evidence="1">Muscle</tissue>
    </source>
</reference>
<dbReference type="EMBL" id="JACASE010000016">
    <property type="protein sequence ID" value="KAF6401512.1"/>
    <property type="molecule type" value="Genomic_DNA"/>
</dbReference>
<gene>
    <name evidence="1" type="ORF">HJG63_009589</name>
</gene>